<reference evidence="2 3" key="1">
    <citation type="journal article" date="2019" name="Nat. Med.">
        <title>A library of human gut bacterial isolates paired with longitudinal multiomics data enables mechanistic microbiome research.</title>
        <authorList>
            <person name="Poyet M."/>
            <person name="Groussin M."/>
            <person name="Gibbons S.M."/>
            <person name="Avila-Pacheco J."/>
            <person name="Jiang X."/>
            <person name="Kearney S.M."/>
            <person name="Perrotta A.R."/>
            <person name="Berdy B."/>
            <person name="Zhao S."/>
            <person name="Lieberman T.D."/>
            <person name="Swanson P.K."/>
            <person name="Smith M."/>
            <person name="Roesemann S."/>
            <person name="Alexander J.E."/>
            <person name="Rich S.A."/>
            <person name="Livny J."/>
            <person name="Vlamakis H."/>
            <person name="Clish C."/>
            <person name="Bullock K."/>
            <person name="Deik A."/>
            <person name="Scott J."/>
            <person name="Pierce K.A."/>
            <person name="Xavier R.J."/>
            <person name="Alm E.J."/>
        </authorList>
    </citation>
    <scope>NUCLEOTIDE SEQUENCE [LARGE SCALE GENOMIC DNA]</scope>
    <source>
        <strain evidence="2 3">BIOML-A266</strain>
    </source>
</reference>
<gene>
    <name evidence="2" type="ORF">F2Y10_08255</name>
</gene>
<sequence>MPKNLLLPHRCKHLASILLIVALAFILIMVLRPVEEERTDTWLLSAATIAMIALPIIALSRERIEDEYISSLRGQTLVAVIYMFFIVNLLRIPFFYVGTRILTLGEIVRIKAWTDWLSNPVFICAVYVIIFNLRLWRLRCRTPEADENA</sequence>
<organism evidence="2 3">
    <name type="scientific">Alistipes onderdonkii</name>
    <dbReference type="NCBI Taxonomy" id="328813"/>
    <lineage>
        <taxon>Bacteria</taxon>
        <taxon>Pseudomonadati</taxon>
        <taxon>Bacteroidota</taxon>
        <taxon>Bacteroidia</taxon>
        <taxon>Bacteroidales</taxon>
        <taxon>Rikenellaceae</taxon>
        <taxon>Alistipes</taxon>
    </lineage>
</organism>
<keyword evidence="1" id="KW-1133">Transmembrane helix</keyword>
<evidence type="ECO:0000313" key="2">
    <source>
        <dbReference type="EMBL" id="KAA2379033.1"/>
    </source>
</evidence>
<dbReference type="EMBL" id="VVXH01000006">
    <property type="protein sequence ID" value="KAA2379033.1"/>
    <property type="molecule type" value="Genomic_DNA"/>
</dbReference>
<protein>
    <submittedName>
        <fullName evidence="2">Uncharacterized protein</fullName>
    </submittedName>
</protein>
<feature type="transmembrane region" description="Helical" evidence="1">
    <location>
        <begin position="42"/>
        <end position="60"/>
    </location>
</feature>
<proteinExistence type="predicted"/>
<name>A0A5B3J045_9BACT</name>
<feature type="transmembrane region" description="Helical" evidence="1">
    <location>
        <begin position="72"/>
        <end position="96"/>
    </location>
</feature>
<dbReference type="AlphaFoldDB" id="A0A5B3J045"/>
<evidence type="ECO:0000313" key="3">
    <source>
        <dbReference type="Proteomes" id="UP000322940"/>
    </source>
</evidence>
<keyword evidence="1" id="KW-0812">Transmembrane</keyword>
<evidence type="ECO:0000256" key="1">
    <source>
        <dbReference type="SAM" id="Phobius"/>
    </source>
</evidence>
<comment type="caution">
    <text evidence="2">The sequence shown here is derived from an EMBL/GenBank/DDBJ whole genome shotgun (WGS) entry which is preliminary data.</text>
</comment>
<accession>A0A5B3J045</accession>
<feature type="transmembrane region" description="Helical" evidence="1">
    <location>
        <begin position="12"/>
        <end position="30"/>
    </location>
</feature>
<feature type="transmembrane region" description="Helical" evidence="1">
    <location>
        <begin position="116"/>
        <end position="133"/>
    </location>
</feature>
<dbReference type="RefSeq" id="WP_130065046.1">
    <property type="nucleotide sequence ID" value="NZ_JAHOOA010000005.1"/>
</dbReference>
<keyword evidence="1" id="KW-0472">Membrane</keyword>
<dbReference type="Proteomes" id="UP000322940">
    <property type="component" value="Unassembled WGS sequence"/>
</dbReference>